<protein>
    <submittedName>
        <fullName evidence="2">Uncharacterized protein</fullName>
    </submittedName>
</protein>
<reference evidence="2 3" key="1">
    <citation type="submission" date="2018-06" db="EMBL/GenBank/DDBJ databases">
        <authorList>
            <consortium name="Pathogen Informatics"/>
            <person name="Doyle S."/>
        </authorList>
    </citation>
    <scope>NUCLEOTIDE SEQUENCE [LARGE SCALE GENOMIC DNA]</scope>
    <source>
        <strain evidence="2 3">NCTC12410</strain>
    </source>
</reference>
<sequence>MRALESTFLHNAEKSQSVTSLEKVDCHADKSARNDRKNAEAENVFDSN</sequence>
<name>A0A377J5Z3_9HELI</name>
<feature type="region of interest" description="Disordered" evidence="1">
    <location>
        <begin position="1"/>
        <end position="48"/>
    </location>
</feature>
<evidence type="ECO:0000256" key="1">
    <source>
        <dbReference type="SAM" id="MobiDB-lite"/>
    </source>
</evidence>
<gene>
    <name evidence="2" type="ORF">NCTC12410_01722</name>
</gene>
<dbReference type="AlphaFoldDB" id="A0A377J5Z3"/>
<organism evidence="2 3">
    <name type="scientific">Helicobacter canis</name>
    <dbReference type="NCBI Taxonomy" id="29419"/>
    <lineage>
        <taxon>Bacteria</taxon>
        <taxon>Pseudomonadati</taxon>
        <taxon>Campylobacterota</taxon>
        <taxon>Epsilonproteobacteria</taxon>
        <taxon>Campylobacterales</taxon>
        <taxon>Helicobacteraceae</taxon>
        <taxon>Helicobacter</taxon>
    </lineage>
</organism>
<dbReference type="Proteomes" id="UP000254841">
    <property type="component" value="Unassembled WGS sequence"/>
</dbReference>
<evidence type="ECO:0000313" key="3">
    <source>
        <dbReference type="Proteomes" id="UP000254841"/>
    </source>
</evidence>
<feature type="compositionally biased region" description="Basic and acidic residues" evidence="1">
    <location>
        <begin position="22"/>
        <end position="40"/>
    </location>
</feature>
<dbReference type="RefSeq" id="WP_181814261.1">
    <property type="nucleotide sequence ID" value="NZ_UGHV01000001.1"/>
</dbReference>
<dbReference type="EMBL" id="UGHV01000001">
    <property type="protein sequence ID" value="STO97881.1"/>
    <property type="molecule type" value="Genomic_DNA"/>
</dbReference>
<evidence type="ECO:0000313" key="2">
    <source>
        <dbReference type="EMBL" id="STO97881.1"/>
    </source>
</evidence>
<accession>A0A377J5Z3</accession>
<proteinExistence type="predicted"/>